<dbReference type="PANTHER" id="PTHR31900">
    <property type="entry name" value="F-BOX/RNI SUPERFAMILY PROTEIN-RELATED"/>
    <property type="match status" value="1"/>
</dbReference>
<feature type="domain" description="FBD" evidence="1">
    <location>
        <begin position="246"/>
        <end position="316"/>
    </location>
</feature>
<evidence type="ECO:0000259" key="1">
    <source>
        <dbReference type="SMART" id="SM00579"/>
    </source>
</evidence>
<comment type="caution">
    <text evidence="2">The sequence shown here is derived from an EMBL/GenBank/DDBJ whole genome shotgun (WGS) entry which is preliminary data.</text>
</comment>
<dbReference type="InterPro" id="IPR050232">
    <property type="entry name" value="FBL13/AtMIF1-like"/>
</dbReference>
<name>A0AAW1XNT7_RUBAR</name>
<sequence length="316" mass="36465">MELDIRIYNLNPIKLPSNLKLFTDHICPILEELFIEGEVLDANRRVVFLVISNSLKTLKIDYRLAHSFCGDVDYKFVLHCPNLEYLYLHDDFLAKYSARDFKVLDYAKICIGYPCADYAAFDLYGVVIHSNRAFEVLEGLLNVKSLSLSGGTTKALSYSYETAQHTSLDDEDEDAQLVRLRNFELYFQFLTCLELGFFTSESWNLLTLLLRSSPNLEYLILKKELDLSSCGYKRVFFWRPEGSVPECLLHHLKEIDIWGFQGESHELAIVEFFLGHAEVLQKITIHVQELSPKMILFSEYVLQIPTSSESCQVEII</sequence>
<dbReference type="SUPFAM" id="SSF52047">
    <property type="entry name" value="RNI-like"/>
    <property type="match status" value="1"/>
</dbReference>
<gene>
    <name evidence="2" type="ORF">M0R45_014877</name>
</gene>
<proteinExistence type="predicted"/>
<reference evidence="2 3" key="1">
    <citation type="journal article" date="2023" name="G3 (Bethesda)">
        <title>A chromosome-length genome assembly and annotation of blackberry (Rubus argutus, cv. 'Hillquist').</title>
        <authorList>
            <person name="Bruna T."/>
            <person name="Aryal R."/>
            <person name="Dudchenko O."/>
            <person name="Sargent D.J."/>
            <person name="Mead D."/>
            <person name="Buti M."/>
            <person name="Cavallini A."/>
            <person name="Hytonen T."/>
            <person name="Andres J."/>
            <person name="Pham M."/>
            <person name="Weisz D."/>
            <person name="Mascagni F."/>
            <person name="Usai G."/>
            <person name="Natali L."/>
            <person name="Bassil N."/>
            <person name="Fernandez G.E."/>
            <person name="Lomsadze A."/>
            <person name="Armour M."/>
            <person name="Olukolu B."/>
            <person name="Poorten T."/>
            <person name="Britton C."/>
            <person name="Davik J."/>
            <person name="Ashrafi H."/>
            <person name="Aiden E.L."/>
            <person name="Borodovsky M."/>
            <person name="Worthington M."/>
        </authorList>
    </citation>
    <scope>NUCLEOTIDE SEQUENCE [LARGE SCALE GENOMIC DNA]</scope>
    <source>
        <strain evidence="2">PI 553951</strain>
    </source>
</reference>
<organism evidence="2 3">
    <name type="scientific">Rubus argutus</name>
    <name type="common">Southern blackberry</name>
    <dbReference type="NCBI Taxonomy" id="59490"/>
    <lineage>
        <taxon>Eukaryota</taxon>
        <taxon>Viridiplantae</taxon>
        <taxon>Streptophyta</taxon>
        <taxon>Embryophyta</taxon>
        <taxon>Tracheophyta</taxon>
        <taxon>Spermatophyta</taxon>
        <taxon>Magnoliopsida</taxon>
        <taxon>eudicotyledons</taxon>
        <taxon>Gunneridae</taxon>
        <taxon>Pentapetalae</taxon>
        <taxon>rosids</taxon>
        <taxon>fabids</taxon>
        <taxon>Rosales</taxon>
        <taxon>Rosaceae</taxon>
        <taxon>Rosoideae</taxon>
        <taxon>Rosoideae incertae sedis</taxon>
        <taxon>Rubus</taxon>
    </lineage>
</organism>
<keyword evidence="3" id="KW-1185">Reference proteome</keyword>
<protein>
    <recommendedName>
        <fullName evidence="1">FBD domain-containing protein</fullName>
    </recommendedName>
</protein>
<dbReference type="SMART" id="SM00579">
    <property type="entry name" value="FBD"/>
    <property type="match status" value="1"/>
</dbReference>
<accession>A0AAW1XNT7</accession>
<dbReference type="PANTHER" id="PTHR31900:SF27">
    <property type="entry name" value="FBD DOMAIN-CONTAINING PROTEIN"/>
    <property type="match status" value="1"/>
</dbReference>
<evidence type="ECO:0000313" key="2">
    <source>
        <dbReference type="EMBL" id="KAK9938121.1"/>
    </source>
</evidence>
<dbReference type="Pfam" id="PF08387">
    <property type="entry name" value="FBD"/>
    <property type="match status" value="1"/>
</dbReference>
<dbReference type="Proteomes" id="UP001457282">
    <property type="component" value="Unassembled WGS sequence"/>
</dbReference>
<dbReference type="AlphaFoldDB" id="A0AAW1XNT7"/>
<evidence type="ECO:0000313" key="3">
    <source>
        <dbReference type="Proteomes" id="UP001457282"/>
    </source>
</evidence>
<dbReference type="InterPro" id="IPR006566">
    <property type="entry name" value="FBD"/>
</dbReference>
<dbReference type="EMBL" id="JBEDUW010000003">
    <property type="protein sequence ID" value="KAK9938121.1"/>
    <property type="molecule type" value="Genomic_DNA"/>
</dbReference>